<dbReference type="InterPro" id="IPR032465">
    <property type="entry name" value="ACMSD"/>
</dbReference>
<dbReference type="EMBL" id="QNRQ01000017">
    <property type="protein sequence ID" value="RBP35443.1"/>
    <property type="molecule type" value="Genomic_DNA"/>
</dbReference>
<comment type="caution">
    <text evidence="3">The sequence shown here is derived from an EMBL/GenBank/DDBJ whole genome shotgun (WGS) entry which is preliminary data.</text>
</comment>
<feature type="domain" description="Amidohydrolase-related" evidence="2">
    <location>
        <begin position="3"/>
        <end position="330"/>
    </location>
</feature>
<dbReference type="Gene3D" id="3.20.20.140">
    <property type="entry name" value="Metal-dependent hydrolases"/>
    <property type="match status" value="1"/>
</dbReference>
<dbReference type="Pfam" id="PF04909">
    <property type="entry name" value="Amidohydro_2"/>
    <property type="match status" value="1"/>
</dbReference>
<evidence type="ECO:0000259" key="2">
    <source>
        <dbReference type="Pfam" id="PF04909"/>
    </source>
</evidence>
<protein>
    <submittedName>
        <fullName evidence="3">4-oxalmesaconate hydratase/OH-DDVA meta-cleavage compound hydrolase</fullName>
    </submittedName>
</protein>
<gene>
    <name evidence="3" type="ORF">DFR37_11747</name>
</gene>
<dbReference type="PANTHER" id="PTHR21240">
    <property type="entry name" value="2-AMINO-3-CARBOXYLMUCONATE-6-SEMIALDEHYDE DECARBOXYLASE"/>
    <property type="match status" value="1"/>
</dbReference>
<keyword evidence="4" id="KW-1185">Reference proteome</keyword>
<keyword evidence="3" id="KW-0378">Hydrolase</keyword>
<reference evidence="3 4" key="1">
    <citation type="submission" date="2018-06" db="EMBL/GenBank/DDBJ databases">
        <title>Genomic Encyclopedia of Type Strains, Phase IV (KMG-IV): sequencing the most valuable type-strain genomes for metagenomic binning, comparative biology and taxonomic classification.</title>
        <authorList>
            <person name="Goeker M."/>
        </authorList>
    </citation>
    <scope>NUCLEOTIDE SEQUENCE [LARGE SCALE GENOMIC DNA]</scope>
    <source>
        <strain evidence="3 4">DSM 25520</strain>
    </source>
</reference>
<dbReference type="Proteomes" id="UP000253628">
    <property type="component" value="Unassembled WGS sequence"/>
</dbReference>
<name>A0A366H123_9BURK</name>
<dbReference type="GO" id="GO:0016831">
    <property type="term" value="F:carboxy-lyase activity"/>
    <property type="evidence" value="ECO:0007669"/>
    <property type="project" value="InterPro"/>
</dbReference>
<accession>A0A366H123</accession>
<dbReference type="GO" id="GO:0019748">
    <property type="term" value="P:secondary metabolic process"/>
    <property type="evidence" value="ECO:0007669"/>
    <property type="project" value="TreeGrafter"/>
</dbReference>
<keyword evidence="1" id="KW-0456">Lyase</keyword>
<dbReference type="GO" id="GO:0005737">
    <property type="term" value="C:cytoplasm"/>
    <property type="evidence" value="ECO:0007669"/>
    <property type="project" value="TreeGrafter"/>
</dbReference>
<evidence type="ECO:0000313" key="4">
    <source>
        <dbReference type="Proteomes" id="UP000253628"/>
    </source>
</evidence>
<sequence>MIIDCHGHISAPAELWAYKASLLSHRGSHGRGKVVLSNDELLEAMNQVEMAPAGHLDMLERVGIDVQLISPRPFQMMHSQKPARLVHWFCEEVNTVIHRQISLKPNKFFAVAGLPQAAGEPIDNVLPELERVHALGFKGVLLNPDPYENSGTEGPGLGDRYWYPLYEKLCELDMPAHVHATGSHSERSPYSLHFINEESIAVYNLVNSDVLNDFPQLKIVVSHGGGAIPYQLGRFQSGGMRAGIDFLERMRKLYYDTVLYTADALELLIKTVGVDRCLFGSECPGVGSTVNPQTGRTFDDIGRIVQGFDWLNPAEKKMIFEDNAKKVFNLDID</sequence>
<dbReference type="GO" id="GO:0016787">
    <property type="term" value="F:hydrolase activity"/>
    <property type="evidence" value="ECO:0007669"/>
    <property type="project" value="UniProtKB-KW"/>
</dbReference>
<dbReference type="RefSeq" id="WP_113935059.1">
    <property type="nucleotide sequence ID" value="NZ_JBHLTB010000044.1"/>
</dbReference>
<dbReference type="AlphaFoldDB" id="A0A366H123"/>
<dbReference type="InterPro" id="IPR006680">
    <property type="entry name" value="Amidohydro-rel"/>
</dbReference>
<proteinExistence type="predicted"/>
<dbReference type="SUPFAM" id="SSF51556">
    <property type="entry name" value="Metallo-dependent hydrolases"/>
    <property type="match status" value="1"/>
</dbReference>
<dbReference type="OrthoDB" id="9799024at2"/>
<organism evidence="3 4">
    <name type="scientific">Eoetvoesiella caeni</name>
    <dbReference type="NCBI Taxonomy" id="645616"/>
    <lineage>
        <taxon>Bacteria</taxon>
        <taxon>Pseudomonadati</taxon>
        <taxon>Pseudomonadota</taxon>
        <taxon>Betaproteobacteria</taxon>
        <taxon>Burkholderiales</taxon>
        <taxon>Alcaligenaceae</taxon>
        <taxon>Eoetvoesiella</taxon>
    </lineage>
</organism>
<evidence type="ECO:0000313" key="3">
    <source>
        <dbReference type="EMBL" id="RBP35443.1"/>
    </source>
</evidence>
<dbReference type="InterPro" id="IPR032466">
    <property type="entry name" value="Metal_Hydrolase"/>
</dbReference>
<evidence type="ECO:0000256" key="1">
    <source>
        <dbReference type="ARBA" id="ARBA00023239"/>
    </source>
</evidence>
<dbReference type="PANTHER" id="PTHR21240:SF28">
    <property type="entry name" value="ISO-OROTATE DECARBOXYLASE (EUROFUNG)"/>
    <property type="match status" value="1"/>
</dbReference>